<dbReference type="PROSITE" id="PS01306">
    <property type="entry name" value="UPF0054"/>
    <property type="match status" value="1"/>
</dbReference>
<keyword evidence="7" id="KW-0690">Ribosome biogenesis</keyword>
<reference evidence="9" key="1">
    <citation type="submission" date="2017-04" db="EMBL/GenBank/DDBJ databases">
        <authorList>
            <person name="Varghese N."/>
            <person name="Submissions S."/>
        </authorList>
    </citation>
    <scope>NUCLEOTIDE SEQUENCE [LARGE SCALE GENOMIC DNA]</scope>
    <source>
        <strain evidence="9">Dd16</strain>
    </source>
</reference>
<dbReference type="AlphaFoldDB" id="A0A1X7GAG3"/>
<dbReference type="InterPro" id="IPR020549">
    <property type="entry name" value="YbeY_CS"/>
</dbReference>
<organism evidence="8 9">
    <name type="scientific">Allosphingosinicella indica</name>
    <dbReference type="NCBI Taxonomy" id="941907"/>
    <lineage>
        <taxon>Bacteria</taxon>
        <taxon>Pseudomonadati</taxon>
        <taxon>Pseudomonadota</taxon>
        <taxon>Alphaproteobacteria</taxon>
        <taxon>Sphingomonadales</taxon>
        <taxon>Sphingomonadaceae</taxon>
        <taxon>Allosphingosinicella</taxon>
    </lineage>
</organism>
<dbReference type="GO" id="GO:0004222">
    <property type="term" value="F:metalloendopeptidase activity"/>
    <property type="evidence" value="ECO:0007669"/>
    <property type="project" value="InterPro"/>
</dbReference>
<dbReference type="HAMAP" id="MF_00009">
    <property type="entry name" value="Endoribonucl_YbeY"/>
    <property type="match status" value="1"/>
</dbReference>
<accession>A0A1X7GAG3</accession>
<evidence type="ECO:0000256" key="5">
    <source>
        <dbReference type="ARBA" id="ARBA00022801"/>
    </source>
</evidence>
<dbReference type="GO" id="GO:0006364">
    <property type="term" value="P:rRNA processing"/>
    <property type="evidence" value="ECO:0007669"/>
    <property type="project" value="UniProtKB-UniRule"/>
</dbReference>
<feature type="binding site" evidence="7">
    <location>
        <position position="132"/>
    </location>
    <ligand>
        <name>Zn(2+)</name>
        <dbReference type="ChEBI" id="CHEBI:29105"/>
        <note>catalytic</note>
    </ligand>
</feature>
<protein>
    <recommendedName>
        <fullName evidence="7">Endoribonuclease YbeY</fullName>
        <ecNumber evidence="7">3.1.-.-</ecNumber>
    </recommendedName>
</protein>
<evidence type="ECO:0000313" key="9">
    <source>
        <dbReference type="Proteomes" id="UP000192934"/>
    </source>
</evidence>
<dbReference type="GO" id="GO:0005737">
    <property type="term" value="C:cytoplasm"/>
    <property type="evidence" value="ECO:0007669"/>
    <property type="project" value="UniProtKB-SubCell"/>
</dbReference>
<keyword evidence="3 7" id="KW-0479">Metal-binding</keyword>
<evidence type="ECO:0000256" key="7">
    <source>
        <dbReference type="HAMAP-Rule" id="MF_00009"/>
    </source>
</evidence>
<dbReference type="NCBIfam" id="TIGR00043">
    <property type="entry name" value="rRNA maturation RNase YbeY"/>
    <property type="match status" value="1"/>
</dbReference>
<dbReference type="InterPro" id="IPR023091">
    <property type="entry name" value="MetalPrtase_cat_dom_sf_prd"/>
</dbReference>
<dbReference type="PANTHER" id="PTHR46986">
    <property type="entry name" value="ENDORIBONUCLEASE YBEY, CHLOROPLASTIC"/>
    <property type="match status" value="1"/>
</dbReference>
<evidence type="ECO:0000313" key="8">
    <source>
        <dbReference type="EMBL" id="SMF66305.1"/>
    </source>
</evidence>
<proteinExistence type="inferred from homology"/>
<keyword evidence="9" id="KW-1185">Reference proteome</keyword>
<dbReference type="InterPro" id="IPR002036">
    <property type="entry name" value="YbeY"/>
</dbReference>
<dbReference type="PANTHER" id="PTHR46986:SF1">
    <property type="entry name" value="ENDORIBONUCLEASE YBEY, CHLOROPLASTIC"/>
    <property type="match status" value="1"/>
</dbReference>
<dbReference type="Proteomes" id="UP000192934">
    <property type="component" value="Chromosome I"/>
</dbReference>
<keyword evidence="5 7" id="KW-0378">Hydrolase</keyword>
<dbReference type="SUPFAM" id="SSF55486">
    <property type="entry name" value="Metalloproteases ('zincins'), catalytic domain"/>
    <property type="match status" value="1"/>
</dbReference>
<feature type="binding site" evidence="7">
    <location>
        <position position="138"/>
    </location>
    <ligand>
        <name>Zn(2+)</name>
        <dbReference type="ChEBI" id="CHEBI:29105"/>
        <note>catalytic</note>
    </ligand>
</feature>
<dbReference type="GO" id="GO:0008270">
    <property type="term" value="F:zinc ion binding"/>
    <property type="evidence" value="ECO:0007669"/>
    <property type="project" value="UniProtKB-UniRule"/>
</dbReference>
<keyword evidence="2 7" id="KW-0540">Nuclease</keyword>
<comment type="cofactor">
    <cofactor evidence="7">
        <name>Zn(2+)</name>
        <dbReference type="ChEBI" id="CHEBI:29105"/>
    </cofactor>
    <text evidence="7">Binds 1 zinc ion.</text>
</comment>
<keyword evidence="7" id="KW-0963">Cytoplasm</keyword>
<evidence type="ECO:0000256" key="3">
    <source>
        <dbReference type="ARBA" id="ARBA00022723"/>
    </source>
</evidence>
<sequence length="182" mass="19212">MILVESDASGDWERSGGWDALAEGAVRAAVAASRHAALIDSSLAVEVSVKFTSDEEVRALNAAYRNKDRPTNVLSFPLFDAELLPDIARADSGEALLGDIVLAHGVCAAEAETKGVAVAVHATHLVVHGTLHLLGYDHEAGEEDAEAMEQVERVALASLGIADPYAIPPDDDFLQVTSEVRS</sequence>
<comment type="similarity">
    <text evidence="1 7">Belongs to the endoribonuclease YbeY family.</text>
</comment>
<evidence type="ECO:0000256" key="2">
    <source>
        <dbReference type="ARBA" id="ARBA00022722"/>
    </source>
</evidence>
<dbReference type="EC" id="3.1.-.-" evidence="7"/>
<keyword evidence="6 7" id="KW-0862">Zinc</keyword>
<dbReference type="EMBL" id="LT840185">
    <property type="protein sequence ID" value="SMF66305.1"/>
    <property type="molecule type" value="Genomic_DNA"/>
</dbReference>
<comment type="function">
    <text evidence="7">Single strand-specific metallo-endoribonuclease involved in late-stage 70S ribosome quality control and in maturation of the 3' terminus of the 16S rRNA.</text>
</comment>
<gene>
    <name evidence="7" type="primary">ybeY</name>
    <name evidence="8" type="ORF">SAMN06295910_1382</name>
</gene>
<feature type="binding site" evidence="7">
    <location>
        <position position="128"/>
    </location>
    <ligand>
        <name>Zn(2+)</name>
        <dbReference type="ChEBI" id="CHEBI:29105"/>
        <note>catalytic</note>
    </ligand>
</feature>
<dbReference type="Gene3D" id="3.40.390.30">
    <property type="entry name" value="Metalloproteases ('zincins'), catalytic domain"/>
    <property type="match status" value="1"/>
</dbReference>
<keyword evidence="4 7" id="KW-0255">Endonuclease</keyword>
<evidence type="ECO:0000256" key="1">
    <source>
        <dbReference type="ARBA" id="ARBA00010875"/>
    </source>
</evidence>
<dbReference type="Pfam" id="PF02130">
    <property type="entry name" value="YbeY"/>
    <property type="match status" value="1"/>
</dbReference>
<dbReference type="OrthoDB" id="9807740at2"/>
<dbReference type="RefSeq" id="WP_085218122.1">
    <property type="nucleotide sequence ID" value="NZ_LT840185.1"/>
</dbReference>
<evidence type="ECO:0000256" key="6">
    <source>
        <dbReference type="ARBA" id="ARBA00022833"/>
    </source>
</evidence>
<dbReference type="GO" id="GO:0004521">
    <property type="term" value="F:RNA endonuclease activity"/>
    <property type="evidence" value="ECO:0007669"/>
    <property type="project" value="UniProtKB-UniRule"/>
</dbReference>
<comment type="subcellular location">
    <subcellularLocation>
        <location evidence="7">Cytoplasm</location>
    </subcellularLocation>
</comment>
<keyword evidence="7" id="KW-0698">rRNA processing</keyword>
<dbReference type="STRING" id="941907.SAMN06295910_1382"/>
<name>A0A1X7GAG3_9SPHN</name>
<evidence type="ECO:0000256" key="4">
    <source>
        <dbReference type="ARBA" id="ARBA00022759"/>
    </source>
</evidence>